<organism evidence="1 2">
    <name type="scientific">Actinokineospora fastidiosa</name>
    <dbReference type="NCBI Taxonomy" id="1816"/>
    <lineage>
        <taxon>Bacteria</taxon>
        <taxon>Bacillati</taxon>
        <taxon>Actinomycetota</taxon>
        <taxon>Actinomycetes</taxon>
        <taxon>Pseudonocardiales</taxon>
        <taxon>Pseudonocardiaceae</taxon>
        <taxon>Actinokineospora</taxon>
    </lineage>
</organism>
<dbReference type="EMBL" id="BMRB01000003">
    <property type="protein sequence ID" value="GGS40731.1"/>
    <property type="molecule type" value="Genomic_DNA"/>
</dbReference>
<reference evidence="1" key="1">
    <citation type="journal article" date="2014" name="Int. J. Syst. Evol. Microbiol.">
        <title>Complete genome sequence of Corynebacterium casei LMG S-19264T (=DSM 44701T), isolated from a smear-ripened cheese.</title>
        <authorList>
            <consortium name="US DOE Joint Genome Institute (JGI-PGF)"/>
            <person name="Walter F."/>
            <person name="Albersmeier A."/>
            <person name="Kalinowski J."/>
            <person name="Ruckert C."/>
        </authorList>
    </citation>
    <scope>NUCLEOTIDE SEQUENCE</scope>
    <source>
        <strain evidence="1">JCM 3276</strain>
    </source>
</reference>
<protein>
    <submittedName>
        <fullName evidence="1">Uncharacterized protein</fullName>
    </submittedName>
</protein>
<sequence>MTTVTYFWRYHPSGDASDNFDGQGAAEEWLSAHWRDLADQGVDEVTLMDDTETVYGPMSLHAP</sequence>
<proteinExistence type="predicted"/>
<evidence type="ECO:0000313" key="2">
    <source>
        <dbReference type="Proteomes" id="UP000660680"/>
    </source>
</evidence>
<gene>
    <name evidence="1" type="ORF">GCM10010171_39060</name>
</gene>
<dbReference type="AlphaFoldDB" id="A0A918GK87"/>
<keyword evidence="2" id="KW-1185">Reference proteome</keyword>
<name>A0A918GK87_9PSEU</name>
<evidence type="ECO:0000313" key="1">
    <source>
        <dbReference type="EMBL" id="GGS40731.1"/>
    </source>
</evidence>
<accession>A0A918GK87</accession>
<dbReference type="Proteomes" id="UP000660680">
    <property type="component" value="Unassembled WGS sequence"/>
</dbReference>
<dbReference type="RefSeq" id="WP_189211971.1">
    <property type="nucleotide sequence ID" value="NZ_BMRB01000003.1"/>
</dbReference>
<reference evidence="1" key="2">
    <citation type="submission" date="2020-09" db="EMBL/GenBank/DDBJ databases">
        <authorList>
            <person name="Sun Q."/>
            <person name="Ohkuma M."/>
        </authorList>
    </citation>
    <scope>NUCLEOTIDE SEQUENCE</scope>
    <source>
        <strain evidence="1">JCM 3276</strain>
    </source>
</reference>
<comment type="caution">
    <text evidence="1">The sequence shown here is derived from an EMBL/GenBank/DDBJ whole genome shotgun (WGS) entry which is preliminary data.</text>
</comment>